<organism evidence="1 2">
    <name type="scientific">Arctium lappa</name>
    <name type="common">Greater burdock</name>
    <name type="synonym">Lappa major</name>
    <dbReference type="NCBI Taxonomy" id="4217"/>
    <lineage>
        <taxon>Eukaryota</taxon>
        <taxon>Viridiplantae</taxon>
        <taxon>Streptophyta</taxon>
        <taxon>Embryophyta</taxon>
        <taxon>Tracheophyta</taxon>
        <taxon>Spermatophyta</taxon>
        <taxon>Magnoliopsida</taxon>
        <taxon>eudicotyledons</taxon>
        <taxon>Gunneridae</taxon>
        <taxon>Pentapetalae</taxon>
        <taxon>asterids</taxon>
        <taxon>campanulids</taxon>
        <taxon>Asterales</taxon>
        <taxon>Asteraceae</taxon>
        <taxon>Carduoideae</taxon>
        <taxon>Cardueae</taxon>
        <taxon>Arctiinae</taxon>
        <taxon>Arctium</taxon>
    </lineage>
</organism>
<sequence>MLRVPRTIQRERRFHLPLSDLIPNKSSSLDVDSIFNASYNYKVGFLSFFISRFDSPSHHLRCIERRRLARALRLRDANHQNQEHPTDVQSLNLQSIDYRKRGDNTKTTALHRGRRKEYRGSKRNL</sequence>
<accession>A0ACB9C655</accession>
<evidence type="ECO:0000313" key="2">
    <source>
        <dbReference type="Proteomes" id="UP001055879"/>
    </source>
</evidence>
<evidence type="ECO:0000313" key="1">
    <source>
        <dbReference type="EMBL" id="KAI3729705.1"/>
    </source>
</evidence>
<proteinExistence type="predicted"/>
<dbReference type="EMBL" id="CM042051">
    <property type="protein sequence ID" value="KAI3729705.1"/>
    <property type="molecule type" value="Genomic_DNA"/>
</dbReference>
<reference evidence="2" key="1">
    <citation type="journal article" date="2022" name="Mol. Ecol. Resour.">
        <title>The genomes of chicory, endive, great burdock and yacon provide insights into Asteraceae palaeo-polyploidization history and plant inulin production.</title>
        <authorList>
            <person name="Fan W."/>
            <person name="Wang S."/>
            <person name="Wang H."/>
            <person name="Wang A."/>
            <person name="Jiang F."/>
            <person name="Liu H."/>
            <person name="Zhao H."/>
            <person name="Xu D."/>
            <person name="Zhang Y."/>
        </authorList>
    </citation>
    <scope>NUCLEOTIDE SEQUENCE [LARGE SCALE GENOMIC DNA]</scope>
    <source>
        <strain evidence="2">cv. Niubang</strain>
    </source>
</reference>
<dbReference type="Proteomes" id="UP001055879">
    <property type="component" value="Linkage Group LG05"/>
</dbReference>
<reference evidence="1 2" key="2">
    <citation type="journal article" date="2022" name="Mol. Ecol. Resour.">
        <title>The genomes of chicory, endive, great burdock and yacon provide insights into Asteraceae paleo-polyploidization history and plant inulin production.</title>
        <authorList>
            <person name="Fan W."/>
            <person name="Wang S."/>
            <person name="Wang H."/>
            <person name="Wang A."/>
            <person name="Jiang F."/>
            <person name="Liu H."/>
            <person name="Zhao H."/>
            <person name="Xu D."/>
            <person name="Zhang Y."/>
        </authorList>
    </citation>
    <scope>NUCLEOTIDE SEQUENCE [LARGE SCALE GENOMIC DNA]</scope>
    <source>
        <strain evidence="2">cv. Niubang</strain>
    </source>
</reference>
<keyword evidence="2" id="KW-1185">Reference proteome</keyword>
<name>A0ACB9C655_ARCLA</name>
<protein>
    <submittedName>
        <fullName evidence="1">Uncharacterized protein</fullName>
    </submittedName>
</protein>
<gene>
    <name evidence="1" type="ORF">L6452_18369</name>
</gene>
<comment type="caution">
    <text evidence="1">The sequence shown here is derived from an EMBL/GenBank/DDBJ whole genome shotgun (WGS) entry which is preliminary data.</text>
</comment>